<accession>A0A4V4N745</accession>
<name>A0A4V4N745_9NEIS</name>
<proteinExistence type="predicted"/>
<gene>
    <name evidence="1" type="ORF">E5K04_16080</name>
</gene>
<keyword evidence="2" id="KW-1185">Reference proteome</keyword>
<comment type="caution">
    <text evidence="1">The sequence shown here is derived from an EMBL/GenBank/DDBJ whole genome shotgun (WGS) entry which is preliminary data.</text>
</comment>
<dbReference type="EMBL" id="STGJ01000028">
    <property type="protein sequence ID" value="TIC78493.1"/>
    <property type="molecule type" value="Genomic_DNA"/>
</dbReference>
<evidence type="ECO:0000313" key="1">
    <source>
        <dbReference type="EMBL" id="TIC78493.1"/>
    </source>
</evidence>
<dbReference type="AlphaFoldDB" id="A0A4V4N745"/>
<dbReference type="OrthoDB" id="8452017at2"/>
<sequence>MSNAIDFSKEEMLEELLNALVDYESQRNRIFEGNTWRNKKEIFGTSLDDEPDMQKIYFNYHQSTAYAWMSSAYDYAVNGIMDESLDRDWEVLEDDYFSYISDINQSLFFERNNSNGVNLKKCMKIINLARARYWLDFGKLDFSADDKHAVNYIDISNIAVLSGLDERTIRNMTNPKNKNHLKTEKKGNKTYISIEVAKEWLANRGFKKTVMAKANTHRDLEKFGFRSVYDLAQFLEDTSEHNGIKKNEHGHYKFSSNAVSKYVGDIIECKKMRENETEEKFIFDFDILKAAAEELAVNKVHFLDSCFKLHQECEKVNYSKKLAA</sequence>
<evidence type="ECO:0000313" key="2">
    <source>
        <dbReference type="Proteomes" id="UP000308891"/>
    </source>
</evidence>
<organism evidence="1 2">
    <name type="scientific">Crenobacter intestini</name>
    <dbReference type="NCBI Taxonomy" id="2563443"/>
    <lineage>
        <taxon>Bacteria</taxon>
        <taxon>Pseudomonadati</taxon>
        <taxon>Pseudomonadota</taxon>
        <taxon>Betaproteobacteria</taxon>
        <taxon>Neisseriales</taxon>
        <taxon>Neisseriaceae</taxon>
        <taxon>Crenobacter</taxon>
    </lineage>
</organism>
<dbReference type="Proteomes" id="UP000308891">
    <property type="component" value="Unassembled WGS sequence"/>
</dbReference>
<dbReference type="RefSeq" id="WP_136555863.1">
    <property type="nucleotide sequence ID" value="NZ_STGJ01000028.1"/>
</dbReference>
<protein>
    <submittedName>
        <fullName evidence="1">Uncharacterized protein</fullName>
    </submittedName>
</protein>
<reference evidence="1 2" key="1">
    <citation type="submission" date="2019-04" db="EMBL/GenBank/DDBJ databases">
        <title>Crenobacter sp. nov.</title>
        <authorList>
            <person name="Shi S."/>
        </authorList>
    </citation>
    <scope>NUCLEOTIDE SEQUENCE [LARGE SCALE GENOMIC DNA]</scope>
    <source>
        <strain evidence="1 2">GY 70310</strain>
    </source>
</reference>